<organism evidence="2 3">
    <name type="scientific">Deinococcus arenicola</name>
    <dbReference type="NCBI Taxonomy" id="2994950"/>
    <lineage>
        <taxon>Bacteria</taxon>
        <taxon>Thermotogati</taxon>
        <taxon>Deinococcota</taxon>
        <taxon>Deinococci</taxon>
        <taxon>Deinococcales</taxon>
        <taxon>Deinococcaceae</taxon>
        <taxon>Deinococcus</taxon>
    </lineage>
</organism>
<dbReference type="RefSeq" id="WP_317640993.1">
    <property type="nucleotide sequence ID" value="NZ_JAPMIV010000031.1"/>
</dbReference>
<dbReference type="EMBL" id="JAPMIV010000031">
    <property type="protein sequence ID" value="MDV6375626.1"/>
    <property type="molecule type" value="Genomic_DNA"/>
</dbReference>
<evidence type="ECO:0000313" key="2">
    <source>
        <dbReference type="EMBL" id="MDV6375626.1"/>
    </source>
</evidence>
<comment type="caution">
    <text evidence="2">The sequence shown here is derived from an EMBL/GenBank/DDBJ whole genome shotgun (WGS) entry which is preliminary data.</text>
</comment>
<feature type="domain" description="Glyoxalase-like" evidence="1">
    <location>
        <begin position="1"/>
        <end position="47"/>
    </location>
</feature>
<sequence>MDLYAEDGAAEVARLLALGTTRTDWRYGPEADDVVLADPDGNNFCVIQKEAQWFPLRSEQH</sequence>
<dbReference type="PANTHER" id="PTHR35908">
    <property type="entry name" value="HYPOTHETICAL FUSION PROTEIN"/>
    <property type="match status" value="1"/>
</dbReference>
<name>A0ABU4DT65_9DEIO</name>
<keyword evidence="3" id="KW-1185">Reference proteome</keyword>
<dbReference type="Gene3D" id="3.10.180.10">
    <property type="entry name" value="2,3-Dihydroxybiphenyl 1,2-Dioxygenase, domain 1"/>
    <property type="match status" value="1"/>
</dbReference>
<gene>
    <name evidence="2" type="ORF">ORD21_13580</name>
</gene>
<evidence type="ECO:0000259" key="1">
    <source>
        <dbReference type="Pfam" id="PF18029"/>
    </source>
</evidence>
<evidence type="ECO:0000313" key="3">
    <source>
        <dbReference type="Proteomes" id="UP001276150"/>
    </source>
</evidence>
<reference evidence="2 3" key="1">
    <citation type="submission" date="2022-11" db="EMBL/GenBank/DDBJ databases">
        <title>Deinococcus ZS9-10, Low Temperature and Draught-tolerating, UV-resistant Bacteria from Continental Antarctica.</title>
        <authorList>
            <person name="Cheng L."/>
        </authorList>
    </citation>
    <scope>NUCLEOTIDE SEQUENCE [LARGE SCALE GENOMIC DNA]</scope>
    <source>
        <strain evidence="2 3">ZS9-10</strain>
    </source>
</reference>
<dbReference type="PANTHER" id="PTHR35908:SF1">
    <property type="entry name" value="CONSERVED PROTEIN"/>
    <property type="match status" value="1"/>
</dbReference>
<dbReference type="InterPro" id="IPR041581">
    <property type="entry name" value="Glyoxalase_6"/>
</dbReference>
<dbReference type="Pfam" id="PF18029">
    <property type="entry name" value="Glyoxalase_6"/>
    <property type="match status" value="1"/>
</dbReference>
<dbReference type="Proteomes" id="UP001276150">
    <property type="component" value="Unassembled WGS sequence"/>
</dbReference>
<dbReference type="InterPro" id="IPR029068">
    <property type="entry name" value="Glyas_Bleomycin-R_OHBP_Dase"/>
</dbReference>
<proteinExistence type="predicted"/>
<dbReference type="SUPFAM" id="SSF54593">
    <property type="entry name" value="Glyoxalase/Bleomycin resistance protein/Dihydroxybiphenyl dioxygenase"/>
    <property type="match status" value="1"/>
</dbReference>
<protein>
    <submittedName>
        <fullName evidence="2">VOC family protein</fullName>
    </submittedName>
</protein>
<accession>A0ABU4DT65</accession>